<dbReference type="EMBL" id="RQFY01000002">
    <property type="protein sequence ID" value="TGL35935.1"/>
    <property type="molecule type" value="Genomic_DNA"/>
</dbReference>
<dbReference type="Proteomes" id="UP000297871">
    <property type="component" value="Unassembled WGS sequence"/>
</dbReference>
<keyword evidence="2" id="KW-1185">Reference proteome</keyword>
<accession>A0A4R9JBB5</accession>
<dbReference type="RefSeq" id="WP_135613995.1">
    <property type="nucleotide sequence ID" value="NZ_RQFY01000002.1"/>
</dbReference>
<organism evidence="1 2">
    <name type="scientific">Leptospira koniambonensis</name>
    <dbReference type="NCBI Taxonomy" id="2484950"/>
    <lineage>
        <taxon>Bacteria</taxon>
        <taxon>Pseudomonadati</taxon>
        <taxon>Spirochaetota</taxon>
        <taxon>Spirochaetia</taxon>
        <taxon>Leptospirales</taxon>
        <taxon>Leptospiraceae</taxon>
        <taxon>Leptospira</taxon>
    </lineage>
</organism>
<evidence type="ECO:0000313" key="2">
    <source>
        <dbReference type="Proteomes" id="UP000297871"/>
    </source>
</evidence>
<reference evidence="1" key="1">
    <citation type="journal article" date="2019" name="PLoS Negl. Trop. Dis.">
        <title>Revisiting the worldwide diversity of Leptospira species in the environment.</title>
        <authorList>
            <person name="Vincent A.T."/>
            <person name="Schiettekatte O."/>
            <person name="Bourhy P."/>
            <person name="Veyrier F.J."/>
            <person name="Picardeau M."/>
        </authorList>
    </citation>
    <scope>NUCLEOTIDE SEQUENCE [LARGE SCALE GENOMIC DNA]</scope>
    <source>
        <strain evidence="1">201800265</strain>
    </source>
</reference>
<proteinExistence type="predicted"/>
<protein>
    <submittedName>
        <fullName evidence="1">Uncharacterized protein</fullName>
    </submittedName>
</protein>
<evidence type="ECO:0000313" key="1">
    <source>
        <dbReference type="EMBL" id="TGL35935.1"/>
    </source>
</evidence>
<sequence>MKLKRKSKLPSTVKNEIIADYNRFIETTKNRPPQEASLKGFQSKGQTVARLQKEFHQLGRSAKKRVKAKVDMHPHWLLIREISQDLRRLYYNANRQNEGAKQRIIKYFNSSKFKEGESLDDLVKGRRKAISSIISEYAAFLKMTKYIKENVKITKTQAVRNAKKYFESIFSEKVTLDPARAECFRRVKKEFFNRKDVSKIYAKANALEYFKSLEKEYNSNHEDIEKEEM</sequence>
<comment type="caution">
    <text evidence="1">The sequence shown here is derived from an EMBL/GenBank/DDBJ whole genome shotgun (WGS) entry which is preliminary data.</text>
</comment>
<name>A0A4R9JBB5_9LEPT</name>
<dbReference type="OrthoDB" id="9849444at2"/>
<gene>
    <name evidence="1" type="ORF">EHQ52_03985</name>
</gene>
<dbReference type="AlphaFoldDB" id="A0A4R9JBB5"/>